<name>A0A8S5LZ30_9CAUD</name>
<accession>A0A8S5LZ30</accession>
<sequence length="35" mass="3812">MPARHLYINIYPNRAGMCGHAHPKCGAIEYAPTTG</sequence>
<dbReference type="EMBL" id="BK014773">
    <property type="protein sequence ID" value="DAD75091.1"/>
    <property type="molecule type" value="Genomic_DNA"/>
</dbReference>
<proteinExistence type="predicted"/>
<organism evidence="1">
    <name type="scientific">Siphoviridae sp. ctEEM24</name>
    <dbReference type="NCBI Taxonomy" id="2826203"/>
    <lineage>
        <taxon>Viruses</taxon>
        <taxon>Duplodnaviria</taxon>
        <taxon>Heunggongvirae</taxon>
        <taxon>Uroviricota</taxon>
        <taxon>Caudoviricetes</taxon>
    </lineage>
</organism>
<reference evidence="1" key="1">
    <citation type="journal article" date="2021" name="Proc. Natl. Acad. Sci. U.S.A.">
        <title>A Catalog of Tens of Thousands of Viruses from Human Metagenomes Reveals Hidden Associations with Chronic Diseases.</title>
        <authorList>
            <person name="Tisza M.J."/>
            <person name="Buck C.B."/>
        </authorList>
    </citation>
    <scope>NUCLEOTIDE SEQUENCE</scope>
    <source>
        <strain evidence="1">CtEEM24</strain>
    </source>
</reference>
<evidence type="ECO:0000313" key="1">
    <source>
        <dbReference type="EMBL" id="DAD75091.1"/>
    </source>
</evidence>
<protein>
    <submittedName>
        <fullName evidence="1">Uncharacterized protein</fullName>
    </submittedName>
</protein>